<protein>
    <submittedName>
        <fullName evidence="1">Uncharacterized protein</fullName>
    </submittedName>
</protein>
<organism evidence="1 2">
    <name type="scientific">Trametes coccinea (strain BRFM310)</name>
    <name type="common">Pycnoporus coccineus</name>
    <dbReference type="NCBI Taxonomy" id="1353009"/>
    <lineage>
        <taxon>Eukaryota</taxon>
        <taxon>Fungi</taxon>
        <taxon>Dikarya</taxon>
        <taxon>Basidiomycota</taxon>
        <taxon>Agaricomycotina</taxon>
        <taxon>Agaricomycetes</taxon>
        <taxon>Polyporales</taxon>
        <taxon>Polyporaceae</taxon>
        <taxon>Trametes</taxon>
    </lineage>
</organism>
<evidence type="ECO:0000313" key="2">
    <source>
        <dbReference type="Proteomes" id="UP000193067"/>
    </source>
</evidence>
<accession>A0A1Y2IBP8</accession>
<proteinExistence type="predicted"/>
<evidence type="ECO:0000313" key="1">
    <source>
        <dbReference type="EMBL" id="OSC97852.1"/>
    </source>
</evidence>
<gene>
    <name evidence="1" type="ORF">PYCCODRAFT_1097833</name>
</gene>
<dbReference type="Proteomes" id="UP000193067">
    <property type="component" value="Unassembled WGS sequence"/>
</dbReference>
<dbReference type="EMBL" id="KZ084145">
    <property type="protein sequence ID" value="OSC97852.1"/>
    <property type="molecule type" value="Genomic_DNA"/>
</dbReference>
<reference evidence="1 2" key="1">
    <citation type="journal article" date="2015" name="Biotechnol. Biofuels">
        <title>Enhanced degradation of softwood versus hardwood by the white-rot fungus Pycnoporus coccineus.</title>
        <authorList>
            <person name="Couturier M."/>
            <person name="Navarro D."/>
            <person name="Chevret D."/>
            <person name="Henrissat B."/>
            <person name="Piumi F."/>
            <person name="Ruiz-Duenas F.J."/>
            <person name="Martinez A.T."/>
            <person name="Grigoriev I.V."/>
            <person name="Riley R."/>
            <person name="Lipzen A."/>
            <person name="Berrin J.G."/>
            <person name="Master E.R."/>
            <person name="Rosso M.N."/>
        </authorList>
    </citation>
    <scope>NUCLEOTIDE SEQUENCE [LARGE SCALE GENOMIC DNA]</scope>
    <source>
        <strain evidence="1 2">BRFM310</strain>
    </source>
</reference>
<name>A0A1Y2IBP8_TRAC3</name>
<dbReference type="AlphaFoldDB" id="A0A1Y2IBP8"/>
<keyword evidence="2" id="KW-1185">Reference proteome</keyword>
<sequence>MAAPDPSFDTTSGRRRALDGSLTHQHCPGAMQVLSTNCRPKLVRVKSPDMAAERSGLLIGLDEHPYARQAEGVQALKRVQLKFSVSYSLGLDSLRERYVPSKPWTHPLKIAGAYTSRTLCGARMAHV</sequence>